<evidence type="ECO:0000256" key="5">
    <source>
        <dbReference type="ARBA" id="ARBA00022490"/>
    </source>
</evidence>
<protein>
    <recommendedName>
        <fullName evidence="4 11">Ubiquitin-like protein ATG12</fullName>
    </recommendedName>
</protein>
<dbReference type="Proteomes" id="UP000515163">
    <property type="component" value="Unplaced"/>
</dbReference>
<evidence type="ECO:0000256" key="9">
    <source>
        <dbReference type="ARBA" id="ARBA00023006"/>
    </source>
</evidence>
<evidence type="ECO:0000256" key="7">
    <source>
        <dbReference type="ARBA" id="ARBA00022786"/>
    </source>
</evidence>
<dbReference type="GO" id="GO:0061723">
    <property type="term" value="P:glycophagy"/>
    <property type="evidence" value="ECO:0007669"/>
    <property type="project" value="TreeGrafter"/>
</dbReference>
<organism evidence="13 14">
    <name type="scientific">Actinia tenebrosa</name>
    <name type="common">Australian red waratah sea anemone</name>
    <dbReference type="NCBI Taxonomy" id="6105"/>
    <lineage>
        <taxon>Eukaryota</taxon>
        <taxon>Metazoa</taxon>
        <taxon>Cnidaria</taxon>
        <taxon>Anthozoa</taxon>
        <taxon>Hexacorallia</taxon>
        <taxon>Actiniaria</taxon>
        <taxon>Actiniidae</taxon>
        <taxon>Actinia</taxon>
    </lineage>
</organism>
<dbReference type="GO" id="GO:0000045">
    <property type="term" value="P:autophagosome assembly"/>
    <property type="evidence" value="ECO:0007669"/>
    <property type="project" value="InterPro"/>
</dbReference>
<comment type="function">
    <text evidence="11">Ubiquitin-like protein involved in autophagic vesicle formation.</text>
</comment>
<dbReference type="CDD" id="cd01612">
    <property type="entry name" value="Ubl_ATG12"/>
    <property type="match status" value="1"/>
</dbReference>
<sequence>MADEEAKNDKGLEGTEKQTENRQTVPPNGTKTKADSSKNGEKQKVEVLLKAAGDAPIMKKKKWTVEGTKTIAYLIEFIKKYIRCEPSDSLFLYVGQAFAPSPDQVVSNLYECFGADGKLVLHYCKSQAWG</sequence>
<dbReference type="GO" id="GO:0000422">
    <property type="term" value="P:autophagy of mitochondrion"/>
    <property type="evidence" value="ECO:0007669"/>
    <property type="project" value="TreeGrafter"/>
</dbReference>
<gene>
    <name evidence="14" type="primary">LOC116302376</name>
</gene>
<comment type="subcellular location">
    <subcellularLocation>
        <location evidence="2">Cytoplasm</location>
    </subcellularLocation>
    <subcellularLocation>
        <location evidence="1">Endomembrane system</location>
        <topology evidence="1">Peripheral membrane protein</topology>
    </subcellularLocation>
</comment>
<dbReference type="GO" id="GO:0012505">
    <property type="term" value="C:endomembrane system"/>
    <property type="evidence" value="ECO:0007669"/>
    <property type="project" value="UniProtKB-SubCell"/>
</dbReference>
<dbReference type="PANTHER" id="PTHR13385:SF0">
    <property type="entry name" value="UBIQUITIN-LIKE PROTEIN ATG12"/>
    <property type="match status" value="1"/>
</dbReference>
<dbReference type="GO" id="GO:0034274">
    <property type="term" value="C:Atg12-Atg5-Atg16 complex"/>
    <property type="evidence" value="ECO:0007669"/>
    <property type="project" value="TreeGrafter"/>
</dbReference>
<dbReference type="Gene3D" id="3.10.20.90">
    <property type="entry name" value="Phosphatidylinositol 3-kinase Catalytic Subunit, Chain A, domain 1"/>
    <property type="match status" value="1"/>
</dbReference>
<keyword evidence="8" id="KW-0007">Acetylation</keyword>
<dbReference type="GO" id="GO:0034727">
    <property type="term" value="P:piecemeal microautophagy of the nucleus"/>
    <property type="evidence" value="ECO:0007669"/>
    <property type="project" value="TreeGrafter"/>
</dbReference>
<evidence type="ECO:0000256" key="1">
    <source>
        <dbReference type="ARBA" id="ARBA00004184"/>
    </source>
</evidence>
<name>A0A6P8IL36_ACTTE</name>
<evidence type="ECO:0000313" key="13">
    <source>
        <dbReference type="Proteomes" id="UP000515163"/>
    </source>
</evidence>
<accession>A0A6P8IL36</accession>
<evidence type="ECO:0000256" key="10">
    <source>
        <dbReference type="ARBA" id="ARBA00023136"/>
    </source>
</evidence>
<keyword evidence="10" id="KW-0472">Membrane</keyword>
<dbReference type="GO" id="GO:0097352">
    <property type="term" value="P:autophagosome maturation"/>
    <property type="evidence" value="ECO:0007669"/>
    <property type="project" value="TreeGrafter"/>
</dbReference>
<evidence type="ECO:0000256" key="3">
    <source>
        <dbReference type="ARBA" id="ARBA00007778"/>
    </source>
</evidence>
<dbReference type="GO" id="GO:0034045">
    <property type="term" value="C:phagophore assembly site membrane"/>
    <property type="evidence" value="ECO:0007669"/>
    <property type="project" value="TreeGrafter"/>
</dbReference>
<dbReference type="GeneID" id="116302376"/>
<dbReference type="KEGG" id="aten:116302376"/>
<feature type="compositionally biased region" description="Polar residues" evidence="12">
    <location>
        <begin position="21"/>
        <end position="31"/>
    </location>
</feature>
<evidence type="ECO:0000256" key="2">
    <source>
        <dbReference type="ARBA" id="ARBA00004496"/>
    </source>
</evidence>
<dbReference type="GO" id="GO:0000421">
    <property type="term" value="C:autophagosome membrane"/>
    <property type="evidence" value="ECO:0007669"/>
    <property type="project" value="TreeGrafter"/>
</dbReference>
<evidence type="ECO:0000256" key="4">
    <source>
        <dbReference type="ARBA" id="ARBA00015875"/>
    </source>
</evidence>
<evidence type="ECO:0000313" key="14">
    <source>
        <dbReference type="RefSeq" id="XP_031567514.1"/>
    </source>
</evidence>
<feature type="region of interest" description="Disordered" evidence="12">
    <location>
        <begin position="1"/>
        <end position="42"/>
    </location>
</feature>
<dbReference type="GO" id="GO:0019776">
    <property type="term" value="F:Atg8-family ligase activity"/>
    <property type="evidence" value="ECO:0007669"/>
    <property type="project" value="TreeGrafter"/>
</dbReference>
<keyword evidence="13" id="KW-1185">Reference proteome</keyword>
<dbReference type="SUPFAM" id="SSF54236">
    <property type="entry name" value="Ubiquitin-like"/>
    <property type="match status" value="1"/>
</dbReference>
<keyword evidence="7 11" id="KW-0833">Ubl conjugation pathway</keyword>
<evidence type="ECO:0000256" key="8">
    <source>
        <dbReference type="ARBA" id="ARBA00022990"/>
    </source>
</evidence>
<proteinExistence type="inferred from homology"/>
<comment type="subunit">
    <text evidence="11">Forms a conjugate with ATG5.</text>
</comment>
<dbReference type="AlphaFoldDB" id="A0A6P8IL36"/>
<dbReference type="InterPro" id="IPR029071">
    <property type="entry name" value="Ubiquitin-like_domsf"/>
</dbReference>
<dbReference type="RefSeq" id="XP_031567514.1">
    <property type="nucleotide sequence ID" value="XM_031711654.1"/>
</dbReference>
<dbReference type="Pfam" id="PF04110">
    <property type="entry name" value="APG12"/>
    <property type="match status" value="1"/>
</dbReference>
<evidence type="ECO:0000256" key="12">
    <source>
        <dbReference type="SAM" id="MobiDB-lite"/>
    </source>
</evidence>
<feature type="compositionally biased region" description="Basic and acidic residues" evidence="12">
    <location>
        <begin position="32"/>
        <end position="42"/>
    </location>
</feature>
<comment type="similarity">
    <text evidence="3 11">Belongs to the ATG12 family.</text>
</comment>
<dbReference type="OrthoDB" id="10003551at2759"/>
<dbReference type="InParanoid" id="A0A6P8IL36"/>
<reference evidence="14" key="1">
    <citation type="submission" date="2025-08" db="UniProtKB">
        <authorList>
            <consortium name="RefSeq"/>
        </authorList>
    </citation>
    <scope>IDENTIFICATION</scope>
    <source>
        <tissue evidence="14">Tentacle</tissue>
    </source>
</reference>
<dbReference type="FunCoup" id="A0A6P8IL36">
    <property type="interactions" value="2488"/>
</dbReference>
<dbReference type="PANTHER" id="PTHR13385">
    <property type="entry name" value="AUTOPHAGY PROTEIN 12"/>
    <property type="match status" value="1"/>
</dbReference>
<evidence type="ECO:0000256" key="11">
    <source>
        <dbReference type="RuleBase" id="RU361201"/>
    </source>
</evidence>
<keyword evidence="6 11" id="KW-1017">Isopeptide bond</keyword>
<dbReference type="FunFam" id="3.10.20.90:FF:000117">
    <property type="entry name" value="Ubiquitin-like protein ATG12"/>
    <property type="match status" value="1"/>
</dbReference>
<keyword evidence="9 11" id="KW-0072">Autophagy</keyword>
<feature type="compositionally biased region" description="Basic and acidic residues" evidence="12">
    <location>
        <begin position="1"/>
        <end position="20"/>
    </location>
</feature>
<keyword evidence="5" id="KW-0963">Cytoplasm</keyword>
<dbReference type="InterPro" id="IPR007242">
    <property type="entry name" value="Atg12"/>
</dbReference>
<evidence type="ECO:0000256" key="6">
    <source>
        <dbReference type="ARBA" id="ARBA00022499"/>
    </source>
</evidence>